<accession>A0A1J3H751</accession>
<feature type="region of interest" description="Disordered" evidence="5">
    <location>
        <begin position="174"/>
        <end position="193"/>
    </location>
</feature>
<comment type="subcellular location">
    <subcellularLocation>
        <location evidence="1">Nucleus</location>
    </subcellularLocation>
</comment>
<dbReference type="EMBL" id="GEVL01013511">
    <property type="protein sequence ID" value="JAU63830.1"/>
    <property type="molecule type" value="Transcribed_RNA"/>
</dbReference>
<feature type="compositionally biased region" description="Basic and acidic residues" evidence="5">
    <location>
        <begin position="292"/>
        <end position="304"/>
    </location>
</feature>
<feature type="compositionally biased region" description="Basic and acidic residues" evidence="5">
    <location>
        <begin position="261"/>
        <end position="272"/>
    </location>
</feature>
<dbReference type="Pfam" id="PF00010">
    <property type="entry name" value="HLH"/>
    <property type="match status" value="1"/>
</dbReference>
<evidence type="ECO:0000256" key="5">
    <source>
        <dbReference type="SAM" id="MobiDB-lite"/>
    </source>
</evidence>
<dbReference type="FunFam" id="4.10.280.10:FF:000004">
    <property type="entry name" value="Basic helix-loop-helix transcription factor"/>
    <property type="match status" value="1"/>
</dbReference>
<protein>
    <recommendedName>
        <fullName evidence="6">BHLH domain-containing protein</fullName>
    </recommendedName>
</protein>
<evidence type="ECO:0000313" key="7">
    <source>
        <dbReference type="EMBL" id="JAU63830.1"/>
    </source>
</evidence>
<keyword evidence="2" id="KW-0805">Transcription regulation</keyword>
<dbReference type="CDD" id="cd11445">
    <property type="entry name" value="bHLH_AtPIF_like"/>
    <property type="match status" value="1"/>
</dbReference>
<dbReference type="GO" id="GO:0005634">
    <property type="term" value="C:nucleus"/>
    <property type="evidence" value="ECO:0007669"/>
    <property type="project" value="UniProtKB-SubCell"/>
</dbReference>
<dbReference type="SUPFAM" id="SSF47459">
    <property type="entry name" value="HLH, helix-loop-helix DNA-binding domain"/>
    <property type="match status" value="1"/>
</dbReference>
<dbReference type="GO" id="GO:0046983">
    <property type="term" value="F:protein dimerization activity"/>
    <property type="evidence" value="ECO:0007669"/>
    <property type="project" value="InterPro"/>
</dbReference>
<dbReference type="Gene3D" id="4.10.280.10">
    <property type="entry name" value="Helix-loop-helix DNA-binding domain"/>
    <property type="match status" value="1"/>
</dbReference>
<dbReference type="InterPro" id="IPR036638">
    <property type="entry name" value="HLH_DNA-bd_sf"/>
</dbReference>
<reference evidence="7" key="1">
    <citation type="submission" date="2016-07" db="EMBL/GenBank/DDBJ databases">
        <title>De novo transcriptome assembly of four accessions of the metal hyperaccumulator plant Noccaea caerulescens.</title>
        <authorList>
            <person name="Blande D."/>
            <person name="Halimaa P."/>
            <person name="Tervahauta A.I."/>
            <person name="Aarts M.G."/>
            <person name="Karenlampi S.O."/>
        </authorList>
    </citation>
    <scope>NUCLEOTIDE SEQUENCE</scope>
</reference>
<organism evidence="7">
    <name type="scientific">Noccaea caerulescens</name>
    <name type="common">Alpine penny-cress</name>
    <name type="synonym">Thlaspi caerulescens</name>
    <dbReference type="NCBI Taxonomy" id="107243"/>
    <lineage>
        <taxon>Eukaryota</taxon>
        <taxon>Viridiplantae</taxon>
        <taxon>Streptophyta</taxon>
        <taxon>Embryophyta</taxon>
        <taxon>Tracheophyta</taxon>
        <taxon>Spermatophyta</taxon>
        <taxon>Magnoliopsida</taxon>
        <taxon>eudicotyledons</taxon>
        <taxon>Gunneridae</taxon>
        <taxon>Pentapetalae</taxon>
        <taxon>rosids</taxon>
        <taxon>malvids</taxon>
        <taxon>Brassicales</taxon>
        <taxon>Brassicaceae</taxon>
        <taxon>Coluteocarpeae</taxon>
        <taxon>Noccaea</taxon>
    </lineage>
</organism>
<feature type="compositionally biased region" description="Pro residues" evidence="5">
    <location>
        <begin position="55"/>
        <end position="64"/>
    </location>
</feature>
<dbReference type="AlphaFoldDB" id="A0A1J3H751"/>
<feature type="compositionally biased region" description="Low complexity" evidence="5">
    <location>
        <begin position="454"/>
        <end position="474"/>
    </location>
</feature>
<dbReference type="PANTHER" id="PTHR46807">
    <property type="entry name" value="TRANSCRIPTION FACTOR PIF3"/>
    <property type="match status" value="1"/>
</dbReference>
<dbReference type="InterPro" id="IPR011598">
    <property type="entry name" value="bHLH_dom"/>
</dbReference>
<proteinExistence type="predicted"/>
<feature type="domain" description="BHLH" evidence="6">
    <location>
        <begin position="292"/>
        <end position="341"/>
    </location>
</feature>
<keyword evidence="4" id="KW-0539">Nucleus</keyword>
<feature type="compositionally biased region" description="Low complexity" evidence="5">
    <location>
        <begin position="174"/>
        <end position="191"/>
    </location>
</feature>
<keyword evidence="3" id="KW-0804">Transcription</keyword>
<dbReference type="PROSITE" id="PS50888">
    <property type="entry name" value="BHLH"/>
    <property type="match status" value="1"/>
</dbReference>
<evidence type="ECO:0000256" key="1">
    <source>
        <dbReference type="ARBA" id="ARBA00004123"/>
    </source>
</evidence>
<feature type="region of interest" description="Disordered" evidence="5">
    <location>
        <begin position="231"/>
        <end position="304"/>
    </location>
</feature>
<feature type="region of interest" description="Disordered" evidence="5">
    <location>
        <begin position="99"/>
        <end position="129"/>
    </location>
</feature>
<evidence type="ECO:0000256" key="3">
    <source>
        <dbReference type="ARBA" id="ARBA00023163"/>
    </source>
</evidence>
<feature type="region of interest" description="Disordered" evidence="5">
    <location>
        <begin position="13"/>
        <end position="64"/>
    </location>
</feature>
<feature type="compositionally biased region" description="Polar residues" evidence="5">
    <location>
        <begin position="432"/>
        <end position="446"/>
    </location>
</feature>
<dbReference type="GO" id="GO:0010017">
    <property type="term" value="P:red or far-red light signaling pathway"/>
    <property type="evidence" value="ECO:0007669"/>
    <property type="project" value="UniProtKB-ARBA"/>
</dbReference>
<dbReference type="PANTHER" id="PTHR46807:SF8">
    <property type="entry name" value="TRANSCRIPTION FACTOR PIF1-LIKE ISOFORM X2"/>
    <property type="match status" value="1"/>
</dbReference>
<evidence type="ECO:0000259" key="6">
    <source>
        <dbReference type="PROSITE" id="PS50888"/>
    </source>
</evidence>
<dbReference type="GO" id="GO:0003700">
    <property type="term" value="F:DNA-binding transcription factor activity"/>
    <property type="evidence" value="ECO:0007669"/>
    <property type="project" value="InterPro"/>
</dbReference>
<name>A0A1J3H751_NOCCA</name>
<gene>
    <name evidence="7" type="ORF">LE_TR3578_c0_g1_i1_g.11656</name>
</gene>
<sequence>MGEDDIVELLWKSGQVVRSSQTQRPTSDKPSPSPPPPILRGSGSGSGDGGEGRAPPLPQSLPPLQQPYYQNLFIHEDEMASWLHHQSFSSGLLYSGVPSTPPPIHPPQGSVSLAPPPPPSSAPYDQPAERPTGQIFAARRAENFMTFSRNIFTGGIVEAGPWIPPVRESTPMGLTATPSSSGTGSSLTPATEGGESQRMVIGGVSHTFAVPGLSRRDKTVEIETAREIARTSSSGVSKAETDPIQIQPATETETETETEIADDRKRTEREVTTDEIEGTEEARGSTSRKRSRAAEMHNISERRRREKINERMKALQELIPRCNKSDKASMLDDAIDYVKSLQMQIQMMSTGYGMMPPNMQHFMPPNMQQLMAQMAMGMMGMNQPPFIPFPGTPFPRHAHLADPGPGPGPSYPARHYPFQNTQASDPSRVVQLPNQQPEPLSNQPQFPVNMDPYSQGVGLQQMQQPPQAQTISQLSFGQASSSKEPEDQENQPTG</sequence>
<evidence type="ECO:0000256" key="2">
    <source>
        <dbReference type="ARBA" id="ARBA00023015"/>
    </source>
</evidence>
<dbReference type="SMART" id="SM00353">
    <property type="entry name" value="HLH"/>
    <property type="match status" value="1"/>
</dbReference>
<dbReference type="InterPro" id="IPR044273">
    <property type="entry name" value="PIF3-like"/>
</dbReference>
<feature type="region of interest" description="Disordered" evidence="5">
    <location>
        <begin position="390"/>
        <end position="494"/>
    </location>
</feature>
<evidence type="ECO:0000256" key="4">
    <source>
        <dbReference type="ARBA" id="ARBA00023242"/>
    </source>
</evidence>
<dbReference type="InterPro" id="IPR047265">
    <property type="entry name" value="PIF1-like_bHLH"/>
</dbReference>